<feature type="coiled-coil region" evidence="12">
    <location>
        <begin position="7"/>
        <end position="41"/>
    </location>
</feature>
<dbReference type="InterPro" id="IPR004589">
    <property type="entry name" value="DNA_helicase_ATP-dep_RecQ"/>
</dbReference>
<keyword evidence="12" id="KW-0175">Coiled coil</keyword>
<dbReference type="Pfam" id="PF00270">
    <property type="entry name" value="DEAD"/>
    <property type="match status" value="1"/>
</dbReference>
<evidence type="ECO:0000256" key="11">
    <source>
        <dbReference type="RuleBase" id="RU364117"/>
    </source>
</evidence>
<dbReference type="GO" id="GO:0046872">
    <property type="term" value="F:metal ion binding"/>
    <property type="evidence" value="ECO:0007669"/>
    <property type="project" value="UniProtKB-KW"/>
</dbReference>
<organism evidence="15 16">
    <name type="scientific">Clunio marinus</name>
    <dbReference type="NCBI Taxonomy" id="568069"/>
    <lineage>
        <taxon>Eukaryota</taxon>
        <taxon>Metazoa</taxon>
        <taxon>Ecdysozoa</taxon>
        <taxon>Arthropoda</taxon>
        <taxon>Hexapoda</taxon>
        <taxon>Insecta</taxon>
        <taxon>Pterygota</taxon>
        <taxon>Neoptera</taxon>
        <taxon>Endopterygota</taxon>
        <taxon>Diptera</taxon>
        <taxon>Nematocera</taxon>
        <taxon>Chironomoidea</taxon>
        <taxon>Chironomidae</taxon>
        <taxon>Clunio</taxon>
    </lineage>
</organism>
<dbReference type="InterPro" id="IPR011545">
    <property type="entry name" value="DEAD/DEAH_box_helicase_dom"/>
</dbReference>
<feature type="domain" description="Helicase C-terminal" evidence="14">
    <location>
        <begin position="291"/>
        <end position="437"/>
    </location>
</feature>
<dbReference type="EC" id="5.6.2.4" evidence="11"/>
<accession>A0A1J1J5C0</accession>
<dbReference type="PANTHER" id="PTHR13710">
    <property type="entry name" value="DNA HELICASE RECQ FAMILY MEMBER"/>
    <property type="match status" value="1"/>
</dbReference>
<comment type="similarity">
    <text evidence="1 11">Belongs to the helicase family. RecQ subfamily.</text>
</comment>
<gene>
    <name evidence="15" type="ORF">CLUMA_CG020147</name>
</gene>
<dbReference type="Gene3D" id="1.10.10.10">
    <property type="entry name" value="Winged helix-like DNA-binding domain superfamily/Winged helix DNA-binding domain"/>
    <property type="match status" value="1"/>
</dbReference>
<keyword evidence="8" id="KW-0413">Isomerase</keyword>
<name>A0A1J1J5C0_9DIPT</name>
<keyword evidence="3 11" id="KW-0547">Nucleotide-binding</keyword>
<evidence type="ECO:0000313" key="16">
    <source>
        <dbReference type="Proteomes" id="UP000183832"/>
    </source>
</evidence>
<comment type="catalytic activity">
    <reaction evidence="9 11">
        <text>Couples ATP hydrolysis with the unwinding of duplex DNA by translocating in the 3'-5' direction.</text>
        <dbReference type="EC" id="5.6.2.4"/>
    </reaction>
</comment>
<evidence type="ECO:0000256" key="4">
    <source>
        <dbReference type="ARBA" id="ARBA00022801"/>
    </source>
</evidence>
<evidence type="ECO:0000256" key="8">
    <source>
        <dbReference type="ARBA" id="ARBA00023235"/>
    </source>
</evidence>
<dbReference type="SMART" id="SM00490">
    <property type="entry name" value="HELICc"/>
    <property type="match status" value="1"/>
</dbReference>
<dbReference type="GO" id="GO:0005524">
    <property type="term" value="F:ATP binding"/>
    <property type="evidence" value="ECO:0007669"/>
    <property type="project" value="UniProtKB-KW"/>
</dbReference>
<dbReference type="Pfam" id="PF00271">
    <property type="entry name" value="Helicase_C"/>
    <property type="match status" value="1"/>
</dbReference>
<evidence type="ECO:0000256" key="5">
    <source>
        <dbReference type="ARBA" id="ARBA00022806"/>
    </source>
</evidence>
<evidence type="ECO:0000259" key="14">
    <source>
        <dbReference type="PROSITE" id="PS51194"/>
    </source>
</evidence>
<dbReference type="GO" id="GO:0005694">
    <property type="term" value="C:chromosome"/>
    <property type="evidence" value="ECO:0007669"/>
    <property type="project" value="TreeGrafter"/>
</dbReference>
<proteinExistence type="inferred from homology"/>
<keyword evidence="4 11" id="KW-0378">Hydrolase</keyword>
<dbReference type="EMBL" id="CVRI01000070">
    <property type="protein sequence ID" value="CRL07154.1"/>
    <property type="molecule type" value="Genomic_DNA"/>
</dbReference>
<dbReference type="GO" id="GO:0005737">
    <property type="term" value="C:cytoplasm"/>
    <property type="evidence" value="ECO:0007669"/>
    <property type="project" value="TreeGrafter"/>
</dbReference>
<dbReference type="PROSITE" id="PS51194">
    <property type="entry name" value="HELICASE_CTER"/>
    <property type="match status" value="1"/>
</dbReference>
<keyword evidence="2" id="KW-0479">Metal-binding</keyword>
<dbReference type="SUPFAM" id="SSF52540">
    <property type="entry name" value="P-loop containing nucleoside triphosphate hydrolases"/>
    <property type="match status" value="1"/>
</dbReference>
<keyword evidence="11" id="KW-0539">Nucleus</keyword>
<evidence type="ECO:0000256" key="6">
    <source>
        <dbReference type="ARBA" id="ARBA00022840"/>
    </source>
</evidence>
<dbReference type="PROSITE" id="PS51192">
    <property type="entry name" value="HELICASE_ATP_BIND_1"/>
    <property type="match status" value="1"/>
</dbReference>
<dbReference type="InterPro" id="IPR036388">
    <property type="entry name" value="WH-like_DNA-bd_sf"/>
</dbReference>
<dbReference type="SMART" id="SM00487">
    <property type="entry name" value="DEXDc"/>
    <property type="match status" value="1"/>
</dbReference>
<dbReference type="PANTHER" id="PTHR13710:SF105">
    <property type="entry name" value="ATP-DEPENDENT DNA HELICASE Q1"/>
    <property type="match status" value="1"/>
</dbReference>
<dbReference type="GO" id="GO:0000724">
    <property type="term" value="P:double-strand break repair via homologous recombination"/>
    <property type="evidence" value="ECO:0007669"/>
    <property type="project" value="TreeGrafter"/>
</dbReference>
<dbReference type="OrthoDB" id="10261556at2759"/>
<evidence type="ECO:0000313" key="15">
    <source>
        <dbReference type="EMBL" id="CRL07154.1"/>
    </source>
</evidence>
<evidence type="ECO:0000259" key="13">
    <source>
        <dbReference type="PROSITE" id="PS51192"/>
    </source>
</evidence>
<dbReference type="GO" id="GO:0009378">
    <property type="term" value="F:four-way junction helicase activity"/>
    <property type="evidence" value="ECO:0007669"/>
    <property type="project" value="TreeGrafter"/>
</dbReference>
<comment type="subcellular location">
    <subcellularLocation>
        <location evidence="11">Nucleus</location>
    </subcellularLocation>
</comment>
<dbReference type="Proteomes" id="UP000183832">
    <property type="component" value="Unassembled WGS sequence"/>
</dbReference>
<evidence type="ECO:0000256" key="12">
    <source>
        <dbReference type="SAM" id="Coils"/>
    </source>
</evidence>
<evidence type="ECO:0000256" key="3">
    <source>
        <dbReference type="ARBA" id="ARBA00022741"/>
    </source>
</evidence>
<keyword evidence="7" id="KW-0238">DNA-binding</keyword>
<dbReference type="Gene3D" id="3.40.50.300">
    <property type="entry name" value="P-loop containing nucleotide triphosphate hydrolases"/>
    <property type="match status" value="2"/>
</dbReference>
<dbReference type="CDD" id="cd18015">
    <property type="entry name" value="DEXHc_RecQ1"/>
    <property type="match status" value="1"/>
</dbReference>
<evidence type="ECO:0000256" key="9">
    <source>
        <dbReference type="ARBA" id="ARBA00034617"/>
    </source>
</evidence>
<feature type="domain" description="Helicase ATP-binding" evidence="13">
    <location>
        <begin position="87"/>
        <end position="264"/>
    </location>
</feature>
<dbReference type="STRING" id="568069.A0A1J1J5C0"/>
<dbReference type="AlphaFoldDB" id="A0A1J1J5C0"/>
<keyword evidence="16" id="KW-1185">Reference proteome</keyword>
<evidence type="ECO:0000256" key="7">
    <source>
        <dbReference type="ARBA" id="ARBA00023125"/>
    </source>
</evidence>
<dbReference type="Pfam" id="PF16124">
    <property type="entry name" value="RecQ_Zn_bind"/>
    <property type="match status" value="1"/>
</dbReference>
<dbReference type="CDD" id="cd18794">
    <property type="entry name" value="SF2_C_RecQ"/>
    <property type="match status" value="1"/>
</dbReference>
<protein>
    <recommendedName>
        <fullName evidence="11">ATP-dependent DNA helicase</fullName>
        <ecNumber evidence="11">5.6.2.4</ecNumber>
    </recommendedName>
</protein>
<sequence>MSAEENISQINERIKNIDTEIERLSVLKRKLNIAKEKLQDRKYLEQSNHLASNDWSQENYPWSNKIRENLQSVFKIQTFRSQQLETINVTMSKIDVILVAPTGCGKSLCFQLPAITEAGVTLVVSPLISLMEDQLHGLRKKGISAELLSMSTDSETVNRIHRFLNDADLSNKLKLLYVTPERMAKSKRLMSALQKCYQKEMLERIAIDEVHCCSILGHDFRPDYKYLGTLKSLFPKIPIIGVTATASRRVIIDVQKMLNIRGCLVLNAPFNRPNLFYGVIEKPNENDAVYDLLSNLLKIRYKNKSGIIYTFSIKDTETLVSELLQRDCKVRAYHASLEANQRSKVYQKWMMNEIQAVVATIAFGLGIDKPDVRFVIHHVMSKSIENFYQETGRCGRDGKYAESVLLYKLGDIFKISTMTFVETNGLQNAYSMVGYCINGKNCRRDIFSKFFTEVWSDKNCGKMCDHCSFNSRSRKIMPPVTNITSHYRTLLRIIENARGMDIKLTALKLVDAWFHKGPTKLRLEISPPAIDRNLGEQIVAFLIINHFLEEDFHYTAYNTISYIKKGSKSTQDEIDYQPSRICELPLVTELEDIFNASHSRSYDEEPESHLSHATKKQRIFIDDTDSLNDSFINNLLKDAEMKKLIDERIDLKVQKLLTANDREKQKPNEKSLNALTDQLDSDHDDVIEVIPKVKPEVIEID</sequence>
<keyword evidence="5 11" id="KW-0347">Helicase</keyword>
<reference evidence="15 16" key="1">
    <citation type="submission" date="2015-04" db="EMBL/GenBank/DDBJ databases">
        <authorList>
            <person name="Syromyatnikov M.Y."/>
            <person name="Popov V.N."/>
        </authorList>
    </citation>
    <scope>NUCLEOTIDE SEQUENCE [LARGE SCALE GENOMIC DNA]</scope>
</reference>
<dbReference type="InterPro" id="IPR027417">
    <property type="entry name" value="P-loop_NTPase"/>
</dbReference>
<keyword evidence="6 11" id="KW-0067">ATP-binding</keyword>
<comment type="catalytic activity">
    <reaction evidence="10 11">
        <text>ATP + H2O = ADP + phosphate + H(+)</text>
        <dbReference type="Rhea" id="RHEA:13065"/>
        <dbReference type="ChEBI" id="CHEBI:15377"/>
        <dbReference type="ChEBI" id="CHEBI:15378"/>
        <dbReference type="ChEBI" id="CHEBI:30616"/>
        <dbReference type="ChEBI" id="CHEBI:43474"/>
        <dbReference type="ChEBI" id="CHEBI:456216"/>
    </reaction>
</comment>
<evidence type="ECO:0000256" key="2">
    <source>
        <dbReference type="ARBA" id="ARBA00022723"/>
    </source>
</evidence>
<dbReference type="GO" id="GO:0016887">
    <property type="term" value="F:ATP hydrolysis activity"/>
    <property type="evidence" value="ECO:0007669"/>
    <property type="project" value="RHEA"/>
</dbReference>
<dbReference type="InterPro" id="IPR001650">
    <property type="entry name" value="Helicase_C-like"/>
</dbReference>
<dbReference type="GO" id="GO:0003677">
    <property type="term" value="F:DNA binding"/>
    <property type="evidence" value="ECO:0007669"/>
    <property type="project" value="UniProtKB-KW"/>
</dbReference>
<dbReference type="FunFam" id="3.40.50.300:FF:001544">
    <property type="entry name" value="ATP-dependent DNA helicase"/>
    <property type="match status" value="1"/>
</dbReference>
<dbReference type="GO" id="GO:0005634">
    <property type="term" value="C:nucleus"/>
    <property type="evidence" value="ECO:0007669"/>
    <property type="project" value="UniProtKB-SubCell"/>
</dbReference>
<evidence type="ECO:0000256" key="1">
    <source>
        <dbReference type="ARBA" id="ARBA00005446"/>
    </source>
</evidence>
<evidence type="ECO:0000256" key="10">
    <source>
        <dbReference type="ARBA" id="ARBA00049360"/>
    </source>
</evidence>
<dbReference type="InterPro" id="IPR032284">
    <property type="entry name" value="RecQ_Zn-bd"/>
</dbReference>
<dbReference type="InterPro" id="IPR014001">
    <property type="entry name" value="Helicase_ATP-bd"/>
</dbReference>
<dbReference type="GO" id="GO:0043138">
    <property type="term" value="F:3'-5' DNA helicase activity"/>
    <property type="evidence" value="ECO:0007669"/>
    <property type="project" value="UniProtKB-EC"/>
</dbReference>
<dbReference type="NCBIfam" id="TIGR00614">
    <property type="entry name" value="recQ_fam"/>
    <property type="match status" value="1"/>
</dbReference>